<evidence type="ECO:0000313" key="4">
    <source>
        <dbReference type="Proteomes" id="UP000198287"/>
    </source>
</evidence>
<sequence>MSLKFVMFALFYVAISGVQGQLGIAGDDLNSSLHEILALAEMQRLEASIGAGGDDSEYYDERGSKFSATNQQDYHHGESSYHRSSPDLTNALGVDKQELYRAFMQLKQDMAAAEDGSNYDSDY</sequence>
<name>A0A226EG23_FOLCA</name>
<dbReference type="EMBL" id="LNIX01000004">
    <property type="protein sequence ID" value="OXA56613.1"/>
    <property type="molecule type" value="Genomic_DNA"/>
</dbReference>
<reference evidence="3 4" key="1">
    <citation type="submission" date="2015-12" db="EMBL/GenBank/DDBJ databases">
        <title>The genome of Folsomia candida.</title>
        <authorList>
            <person name="Faddeeva A."/>
            <person name="Derks M.F."/>
            <person name="Anvar Y."/>
            <person name="Smit S."/>
            <person name="Van Straalen N."/>
            <person name="Roelofs D."/>
        </authorList>
    </citation>
    <scope>NUCLEOTIDE SEQUENCE [LARGE SCALE GENOMIC DNA]</scope>
    <source>
        <strain evidence="3 4">VU population</strain>
        <tissue evidence="3">Whole body</tissue>
    </source>
</reference>
<gene>
    <name evidence="3" type="ORF">Fcan01_09108</name>
</gene>
<evidence type="ECO:0008006" key="5">
    <source>
        <dbReference type="Google" id="ProtNLM"/>
    </source>
</evidence>
<keyword evidence="2" id="KW-0732">Signal</keyword>
<evidence type="ECO:0000313" key="3">
    <source>
        <dbReference type="EMBL" id="OXA56613.1"/>
    </source>
</evidence>
<accession>A0A226EG23</accession>
<evidence type="ECO:0000256" key="1">
    <source>
        <dbReference type="SAM" id="MobiDB-lite"/>
    </source>
</evidence>
<feature type="chain" id="PRO_5012149591" description="Secreted protein" evidence="2">
    <location>
        <begin position="21"/>
        <end position="123"/>
    </location>
</feature>
<feature type="region of interest" description="Disordered" evidence="1">
    <location>
        <begin position="60"/>
        <end position="89"/>
    </location>
</feature>
<evidence type="ECO:0000256" key="2">
    <source>
        <dbReference type="SAM" id="SignalP"/>
    </source>
</evidence>
<organism evidence="3 4">
    <name type="scientific">Folsomia candida</name>
    <name type="common">Springtail</name>
    <dbReference type="NCBI Taxonomy" id="158441"/>
    <lineage>
        <taxon>Eukaryota</taxon>
        <taxon>Metazoa</taxon>
        <taxon>Ecdysozoa</taxon>
        <taxon>Arthropoda</taxon>
        <taxon>Hexapoda</taxon>
        <taxon>Collembola</taxon>
        <taxon>Entomobryomorpha</taxon>
        <taxon>Isotomoidea</taxon>
        <taxon>Isotomidae</taxon>
        <taxon>Proisotominae</taxon>
        <taxon>Folsomia</taxon>
    </lineage>
</organism>
<dbReference type="Proteomes" id="UP000198287">
    <property type="component" value="Unassembled WGS sequence"/>
</dbReference>
<keyword evidence="4" id="KW-1185">Reference proteome</keyword>
<dbReference type="AlphaFoldDB" id="A0A226EG23"/>
<proteinExistence type="predicted"/>
<feature type="signal peptide" evidence="2">
    <location>
        <begin position="1"/>
        <end position="20"/>
    </location>
</feature>
<feature type="compositionally biased region" description="Basic and acidic residues" evidence="1">
    <location>
        <begin position="73"/>
        <end position="85"/>
    </location>
</feature>
<protein>
    <recommendedName>
        <fullName evidence="5">Secreted protein</fullName>
    </recommendedName>
</protein>
<comment type="caution">
    <text evidence="3">The sequence shown here is derived from an EMBL/GenBank/DDBJ whole genome shotgun (WGS) entry which is preliminary data.</text>
</comment>